<sequence length="502" mass="54846">MGPEDPLKTFKSGPEEPLNSTRGKRACTKSGQPAASLTEDMGTLEQDLEAARSPRGTREMCLRPLVARGPIAWWPNRGTGFKEMPTPLPLALPRQSFGEQKTQPAAGSTKQCLEVPAVPGPEEQQLDPTNRLSSSNAELFFPTLPVPQLLSKPKTKKDLHNDHSGSLGAVTVYQVKNPLFKERLSMCIPNRAWSLRSDYQTRFQNEPGKRKEITPNNVKTESFTTTSQLNGRISQGTDVNLHARRWGQARPRARTRAPTRERPHSWTRSPIHTREFGDQKRVLTMNPKTGAIARSLVRRIRAAPVQAEGKISLSRALNAITLLLLPEPAHSEVIQVFLHDIALYPASTASNESGCCYRNFSALGQLPLAGTTAFSGASLLFQGITSRVIHSEVDYISPQTGASIDLSVLQTAMDISVLLSFNRRNRGSQSKWLDSKGIFGVVHLILLRLMVGLSPALAGQSLLAGGDLPTAPVQKLANKNGGAHTICSCVENSNFLLLIIKP</sequence>
<organism evidence="2 3">
    <name type="scientific">Anas platyrhynchos</name>
    <name type="common">Mallard</name>
    <name type="synonym">Anas boschas</name>
    <dbReference type="NCBI Taxonomy" id="8839"/>
    <lineage>
        <taxon>Eukaryota</taxon>
        <taxon>Metazoa</taxon>
        <taxon>Chordata</taxon>
        <taxon>Craniata</taxon>
        <taxon>Vertebrata</taxon>
        <taxon>Euteleostomi</taxon>
        <taxon>Archelosauria</taxon>
        <taxon>Archosauria</taxon>
        <taxon>Dinosauria</taxon>
        <taxon>Saurischia</taxon>
        <taxon>Theropoda</taxon>
        <taxon>Coelurosauria</taxon>
        <taxon>Aves</taxon>
        <taxon>Neognathae</taxon>
        <taxon>Galloanserae</taxon>
        <taxon>Anseriformes</taxon>
        <taxon>Anatidae</taxon>
        <taxon>Anatinae</taxon>
        <taxon>Anas</taxon>
    </lineage>
</organism>
<dbReference type="EMBL" id="KB743154">
    <property type="protein sequence ID" value="EOB00826.1"/>
    <property type="molecule type" value="Genomic_DNA"/>
</dbReference>
<evidence type="ECO:0000256" key="1">
    <source>
        <dbReference type="SAM" id="MobiDB-lite"/>
    </source>
</evidence>
<proteinExistence type="predicted"/>
<dbReference type="Proteomes" id="UP000296049">
    <property type="component" value="Unassembled WGS sequence"/>
</dbReference>
<keyword evidence="3" id="KW-1185">Reference proteome</keyword>
<feature type="compositionally biased region" description="Basic residues" evidence="1">
    <location>
        <begin position="247"/>
        <end position="257"/>
    </location>
</feature>
<dbReference type="AlphaFoldDB" id="R0JTP7"/>
<name>R0JTP7_ANAPL</name>
<feature type="region of interest" description="Disordered" evidence="1">
    <location>
        <begin position="1"/>
        <end position="43"/>
    </location>
</feature>
<protein>
    <submittedName>
        <fullName evidence="2">Uncharacterized protein</fullName>
    </submittedName>
</protein>
<evidence type="ECO:0000313" key="2">
    <source>
        <dbReference type="EMBL" id="EOB00826.1"/>
    </source>
</evidence>
<feature type="region of interest" description="Disordered" evidence="1">
    <location>
        <begin position="247"/>
        <end position="267"/>
    </location>
</feature>
<gene>
    <name evidence="2" type="ORF">Anapl_12833</name>
</gene>
<evidence type="ECO:0000313" key="3">
    <source>
        <dbReference type="Proteomes" id="UP000296049"/>
    </source>
</evidence>
<accession>R0JTP7</accession>
<reference evidence="3" key="1">
    <citation type="journal article" date="2013" name="Nat. Genet.">
        <title>The duck genome and transcriptome provide insight into an avian influenza virus reservoir species.</title>
        <authorList>
            <person name="Huang Y."/>
            <person name="Li Y."/>
            <person name="Burt D.W."/>
            <person name="Chen H."/>
            <person name="Zhang Y."/>
            <person name="Qian W."/>
            <person name="Kim H."/>
            <person name="Gan S."/>
            <person name="Zhao Y."/>
            <person name="Li J."/>
            <person name="Yi K."/>
            <person name="Feng H."/>
            <person name="Zhu P."/>
            <person name="Li B."/>
            <person name="Liu Q."/>
            <person name="Fairley S."/>
            <person name="Magor K.E."/>
            <person name="Du Z."/>
            <person name="Hu X."/>
            <person name="Goodman L."/>
            <person name="Tafer H."/>
            <person name="Vignal A."/>
            <person name="Lee T."/>
            <person name="Kim K.W."/>
            <person name="Sheng Z."/>
            <person name="An Y."/>
            <person name="Searle S."/>
            <person name="Herrero J."/>
            <person name="Groenen M.A."/>
            <person name="Crooijmans R.P."/>
            <person name="Faraut T."/>
            <person name="Cai Q."/>
            <person name="Webster R.G."/>
            <person name="Aldridge J.R."/>
            <person name="Warren W.C."/>
            <person name="Bartschat S."/>
            <person name="Kehr S."/>
            <person name="Marz M."/>
            <person name="Stadler P.F."/>
            <person name="Smith J."/>
            <person name="Kraus R.H."/>
            <person name="Zhao Y."/>
            <person name="Ren L."/>
            <person name="Fei J."/>
            <person name="Morisson M."/>
            <person name="Kaiser P."/>
            <person name="Griffin D.K."/>
            <person name="Rao M."/>
            <person name="Pitel F."/>
            <person name="Wang J."/>
            <person name="Li N."/>
        </authorList>
    </citation>
    <scope>NUCLEOTIDE SEQUENCE [LARGE SCALE GENOMIC DNA]</scope>
</reference>